<proteinExistence type="predicted"/>
<dbReference type="AlphaFoldDB" id="A0A1V6TKX1"/>
<reference evidence="2" key="1">
    <citation type="journal article" date="2017" name="Nat. Microbiol.">
        <title>Global analysis of biosynthetic gene clusters reveals vast potential of secondary metabolite production in Penicillium species.</title>
        <authorList>
            <person name="Nielsen J.C."/>
            <person name="Grijseels S."/>
            <person name="Prigent S."/>
            <person name="Ji B."/>
            <person name="Dainat J."/>
            <person name="Nielsen K.F."/>
            <person name="Frisvad J.C."/>
            <person name="Workman M."/>
            <person name="Nielsen J."/>
        </authorList>
    </citation>
    <scope>NUCLEOTIDE SEQUENCE [LARGE SCALE GENOMIC DNA]</scope>
    <source>
        <strain evidence="2">IBT 14082</strain>
    </source>
</reference>
<evidence type="ECO:0000313" key="2">
    <source>
        <dbReference type="Proteomes" id="UP000191342"/>
    </source>
</evidence>
<dbReference type="Proteomes" id="UP000191342">
    <property type="component" value="Unassembled WGS sequence"/>
</dbReference>
<sequence>MPLLSFSPPAFGGNAAILAARMNKKLEMKGMPHELDFVSKKTDTWRYKGTAPHGAFMQFAADFPLLMVPPLLDLSMLYALVYFAL</sequence>
<protein>
    <submittedName>
        <fullName evidence="1">Uncharacterized protein</fullName>
    </submittedName>
</protein>
<name>A0A1V6TKX1_9EURO</name>
<comment type="caution">
    <text evidence="1">The sequence shown here is derived from an EMBL/GenBank/DDBJ whole genome shotgun (WGS) entry which is preliminary data.</text>
</comment>
<accession>A0A1V6TKX1</accession>
<dbReference type="OrthoDB" id="10272981at2759"/>
<gene>
    <name evidence="1" type="ORF">PENFLA_c006G01422</name>
</gene>
<dbReference type="EMBL" id="MLQL01000006">
    <property type="protein sequence ID" value="OQE26987.1"/>
    <property type="molecule type" value="Genomic_DNA"/>
</dbReference>
<evidence type="ECO:0000313" key="1">
    <source>
        <dbReference type="EMBL" id="OQE26987.1"/>
    </source>
</evidence>
<keyword evidence="2" id="KW-1185">Reference proteome</keyword>
<organism evidence="1 2">
    <name type="scientific">Penicillium flavigenum</name>
    <dbReference type="NCBI Taxonomy" id="254877"/>
    <lineage>
        <taxon>Eukaryota</taxon>
        <taxon>Fungi</taxon>
        <taxon>Dikarya</taxon>
        <taxon>Ascomycota</taxon>
        <taxon>Pezizomycotina</taxon>
        <taxon>Eurotiomycetes</taxon>
        <taxon>Eurotiomycetidae</taxon>
        <taxon>Eurotiales</taxon>
        <taxon>Aspergillaceae</taxon>
        <taxon>Penicillium</taxon>
    </lineage>
</organism>